<reference evidence="1" key="1">
    <citation type="submission" date="2022-05" db="EMBL/GenBank/DDBJ databases">
        <title>Comparative Genomics of Spacecraft Associated Microbes.</title>
        <authorList>
            <person name="Tran M.T."/>
            <person name="Wright A."/>
            <person name="Seuylemezian A."/>
            <person name="Eisen J."/>
            <person name="Coil D."/>
        </authorList>
    </citation>
    <scope>NUCLEOTIDE SEQUENCE</scope>
    <source>
        <strain evidence="1">214.1.1</strain>
    </source>
</reference>
<dbReference type="CDD" id="cd00754">
    <property type="entry name" value="Ubl_MoaD"/>
    <property type="match status" value="1"/>
</dbReference>
<gene>
    <name evidence="1" type="ORF">M3202_06910</name>
</gene>
<dbReference type="InterPro" id="IPR016155">
    <property type="entry name" value="Mopterin_synth/thiamin_S_b"/>
</dbReference>
<name>A0A9X2IN73_9BACI</name>
<dbReference type="SUPFAM" id="SSF54285">
    <property type="entry name" value="MoaD/ThiS"/>
    <property type="match status" value="1"/>
</dbReference>
<evidence type="ECO:0000313" key="2">
    <source>
        <dbReference type="Proteomes" id="UP001139179"/>
    </source>
</evidence>
<dbReference type="Proteomes" id="UP001139179">
    <property type="component" value="Unassembled WGS sequence"/>
</dbReference>
<dbReference type="InterPro" id="IPR012675">
    <property type="entry name" value="Beta-grasp_dom_sf"/>
</dbReference>
<keyword evidence="2" id="KW-1185">Reference proteome</keyword>
<dbReference type="EMBL" id="JAMBOL010000003">
    <property type="protein sequence ID" value="MCM3713810.1"/>
    <property type="molecule type" value="Genomic_DNA"/>
</dbReference>
<comment type="caution">
    <text evidence="1">The sequence shown here is derived from an EMBL/GenBank/DDBJ whole genome shotgun (WGS) entry which is preliminary data.</text>
</comment>
<dbReference type="AlphaFoldDB" id="A0A9X2IN73"/>
<accession>A0A9X2IN73</accession>
<dbReference type="InterPro" id="IPR003749">
    <property type="entry name" value="ThiS/MoaD-like"/>
</dbReference>
<proteinExistence type="predicted"/>
<protein>
    <submittedName>
        <fullName evidence="1">MoaD/ThiS family protein</fullName>
    </submittedName>
</protein>
<organism evidence="1 2">
    <name type="scientific">Halalkalibacter oceani</name>
    <dbReference type="NCBI Taxonomy" id="1653776"/>
    <lineage>
        <taxon>Bacteria</taxon>
        <taxon>Bacillati</taxon>
        <taxon>Bacillota</taxon>
        <taxon>Bacilli</taxon>
        <taxon>Bacillales</taxon>
        <taxon>Bacillaceae</taxon>
        <taxon>Halalkalibacter</taxon>
    </lineage>
</organism>
<dbReference type="Pfam" id="PF02597">
    <property type="entry name" value="ThiS"/>
    <property type="match status" value="1"/>
</dbReference>
<sequence length="79" mass="8791">MASLLLFASLKEKLETDALTIDPELNTIAEVREWLIEQHPEVSADLEQVIWAKNEEYAELSETFSDDDTLAIISPVSGG</sequence>
<dbReference type="RefSeq" id="WP_251222603.1">
    <property type="nucleotide sequence ID" value="NZ_JAMBOL010000003.1"/>
</dbReference>
<dbReference type="Gene3D" id="3.10.20.30">
    <property type="match status" value="1"/>
</dbReference>
<evidence type="ECO:0000313" key="1">
    <source>
        <dbReference type="EMBL" id="MCM3713810.1"/>
    </source>
</evidence>